<feature type="domain" description="WYL" evidence="1">
    <location>
        <begin position="126"/>
        <end position="194"/>
    </location>
</feature>
<dbReference type="PROSITE" id="PS52050">
    <property type="entry name" value="WYL"/>
    <property type="match status" value="1"/>
</dbReference>
<dbReference type="InterPro" id="IPR026881">
    <property type="entry name" value="WYL_dom"/>
</dbReference>
<evidence type="ECO:0000313" key="4">
    <source>
        <dbReference type="EMBL" id="SKB93151.1"/>
    </source>
</evidence>
<evidence type="ECO:0000259" key="2">
    <source>
        <dbReference type="Pfam" id="PF26107"/>
    </source>
</evidence>
<protein>
    <submittedName>
        <fullName evidence="4">WYL domain-containing protein</fullName>
    </submittedName>
</protein>
<feature type="domain" description="DNA-binding transcriptional repressor CapW winged helix-turn-helix" evidence="3">
    <location>
        <begin position="12"/>
        <end position="92"/>
    </location>
</feature>
<dbReference type="InterPro" id="IPR059020">
    <property type="entry name" value="CapW_CTD"/>
</dbReference>
<dbReference type="PIRSF" id="PIRSF015558">
    <property type="entry name" value="Txn_reg_DeoR_prd"/>
    <property type="match status" value="1"/>
</dbReference>
<name>A0A1T5FAG6_9SPHN</name>
<dbReference type="PANTHER" id="PTHR34580">
    <property type="match status" value="1"/>
</dbReference>
<proteinExistence type="predicted"/>
<dbReference type="InterPro" id="IPR059019">
    <property type="entry name" value="WHD_CapW"/>
</dbReference>
<dbReference type="PANTHER" id="PTHR34580:SF3">
    <property type="entry name" value="PROTEIN PAFB"/>
    <property type="match status" value="1"/>
</dbReference>
<evidence type="ECO:0000313" key="5">
    <source>
        <dbReference type="Proteomes" id="UP000190044"/>
    </source>
</evidence>
<dbReference type="Pfam" id="PF13280">
    <property type="entry name" value="WYL"/>
    <property type="match status" value="1"/>
</dbReference>
<dbReference type="Proteomes" id="UP000190044">
    <property type="component" value="Unassembled WGS sequence"/>
</dbReference>
<keyword evidence="5" id="KW-1185">Reference proteome</keyword>
<dbReference type="RefSeq" id="WP_021224471.1">
    <property type="nucleotide sequence ID" value="NZ_FUYP01000031.1"/>
</dbReference>
<sequence>MTSEGPALKWGVERRLEFIEFRLFWEGGVNRSDIIDTFDVSVPQASKDLTLYQERAPHNALYDKSARRYVAGPDFEPIFLKPDPYGYLSRLRSVAEGLIELDESWITQVPDTDIALTPRRDIDARVLRTILGAVRDVRSVDVHYQSMSKDRPDPIWRRITPHAFGYDGFRWHVRGYCHMNEKFKDFLLPRILDVGELGDAGAKADQDALWQEHFAIEVGPHPDLTASQKAVVAKDYGMVDGAAVMTVRYAMLFYVLKRLGLLGDAAQLPARSQHIVVVNRTDTVAALEKAEFAL</sequence>
<accession>A0A1T5FAG6</accession>
<dbReference type="EMBL" id="FUYP01000031">
    <property type="protein sequence ID" value="SKB93151.1"/>
    <property type="molecule type" value="Genomic_DNA"/>
</dbReference>
<dbReference type="InterPro" id="IPR051534">
    <property type="entry name" value="CBASS_pafABC_assoc_protein"/>
</dbReference>
<reference evidence="5" key="1">
    <citation type="submission" date="2017-02" db="EMBL/GenBank/DDBJ databases">
        <authorList>
            <person name="Varghese N."/>
            <person name="Submissions S."/>
        </authorList>
    </citation>
    <scope>NUCLEOTIDE SEQUENCE [LARGE SCALE GENOMIC DNA]</scope>
    <source>
        <strain evidence="5">R11H</strain>
    </source>
</reference>
<dbReference type="Pfam" id="PF26109">
    <property type="entry name" value="WHD_BrxR"/>
    <property type="match status" value="1"/>
</dbReference>
<evidence type="ECO:0000259" key="3">
    <source>
        <dbReference type="Pfam" id="PF26109"/>
    </source>
</evidence>
<dbReference type="AlphaFoldDB" id="A0A1T5FAG6"/>
<dbReference type="OrthoDB" id="6400324at2"/>
<dbReference type="InterPro" id="IPR016634">
    <property type="entry name" value="CapW-like"/>
</dbReference>
<feature type="domain" description="DNA-binding transcriptional repressor CapW C-terminal dimerisation" evidence="2">
    <location>
        <begin position="215"/>
        <end position="282"/>
    </location>
</feature>
<evidence type="ECO:0000259" key="1">
    <source>
        <dbReference type="Pfam" id="PF13280"/>
    </source>
</evidence>
<dbReference type="Pfam" id="PF26107">
    <property type="entry name" value="BrxR_CTD"/>
    <property type="match status" value="1"/>
</dbReference>
<organism evidence="4 5">
    <name type="scientific">Sphingopyxis flava</name>
    <dbReference type="NCBI Taxonomy" id="1507287"/>
    <lineage>
        <taxon>Bacteria</taxon>
        <taxon>Pseudomonadati</taxon>
        <taxon>Pseudomonadota</taxon>
        <taxon>Alphaproteobacteria</taxon>
        <taxon>Sphingomonadales</taxon>
        <taxon>Sphingomonadaceae</taxon>
        <taxon>Sphingopyxis</taxon>
    </lineage>
</organism>
<gene>
    <name evidence="4" type="ORF">SAMN06295937_103120</name>
</gene>